<feature type="transmembrane region" description="Helical" evidence="6">
    <location>
        <begin position="987"/>
        <end position="1012"/>
    </location>
</feature>
<feature type="compositionally biased region" description="Low complexity" evidence="7">
    <location>
        <begin position="259"/>
        <end position="277"/>
    </location>
</feature>
<feature type="region of interest" description="Disordered" evidence="7">
    <location>
        <begin position="608"/>
        <end position="705"/>
    </location>
</feature>
<protein>
    <recommendedName>
        <fullName evidence="6">Pecanex-like protein</fullName>
    </recommendedName>
</protein>
<feature type="compositionally biased region" description="Basic residues" evidence="7">
    <location>
        <begin position="423"/>
        <end position="433"/>
    </location>
</feature>
<feature type="transmembrane region" description="Helical" evidence="6">
    <location>
        <begin position="1024"/>
        <end position="1048"/>
    </location>
</feature>
<evidence type="ECO:0000313" key="9">
    <source>
        <dbReference type="Ensembl" id="ENSENLP00000034962.1"/>
    </source>
</evidence>
<feature type="region of interest" description="Disordered" evidence="7">
    <location>
        <begin position="1925"/>
        <end position="2016"/>
    </location>
</feature>
<keyword evidence="5 6" id="KW-0472">Membrane</keyword>
<keyword evidence="3 6" id="KW-0812">Transmembrane</keyword>
<feature type="transmembrane region" description="Helical" evidence="6">
    <location>
        <begin position="1277"/>
        <end position="1294"/>
    </location>
</feature>
<feature type="transmembrane region" description="Helical" evidence="6">
    <location>
        <begin position="1134"/>
        <end position="1156"/>
    </location>
</feature>
<evidence type="ECO:0000256" key="6">
    <source>
        <dbReference type="RuleBase" id="RU367089"/>
    </source>
</evidence>
<feature type="region of interest" description="Disordered" evidence="7">
    <location>
        <begin position="407"/>
        <end position="440"/>
    </location>
</feature>
<dbReference type="PANTHER" id="PTHR12372:SF2">
    <property type="entry name" value="PECANEX-LIKE PROTEIN 1"/>
    <property type="match status" value="1"/>
</dbReference>
<reference evidence="9" key="1">
    <citation type="submission" date="2021-04" db="EMBL/GenBank/DDBJ databases">
        <authorList>
            <consortium name="Wellcome Sanger Institute Data Sharing"/>
        </authorList>
    </citation>
    <scope>NUCLEOTIDE SEQUENCE [LARGE SCALE GENOMIC DNA]</scope>
</reference>
<keyword evidence="4 6" id="KW-1133">Transmembrane helix</keyword>
<evidence type="ECO:0000259" key="8">
    <source>
        <dbReference type="Pfam" id="PF05041"/>
    </source>
</evidence>
<evidence type="ECO:0000256" key="2">
    <source>
        <dbReference type="ARBA" id="ARBA00010170"/>
    </source>
</evidence>
<feature type="region of interest" description="Disordered" evidence="7">
    <location>
        <begin position="357"/>
        <end position="394"/>
    </location>
</feature>
<feature type="domain" description="Pecanex C-terminal" evidence="8">
    <location>
        <begin position="1650"/>
        <end position="1876"/>
    </location>
</feature>
<evidence type="ECO:0000256" key="5">
    <source>
        <dbReference type="ARBA" id="ARBA00023136"/>
    </source>
</evidence>
<feature type="compositionally biased region" description="Polar residues" evidence="7">
    <location>
        <begin position="283"/>
        <end position="299"/>
    </location>
</feature>
<comment type="similarity">
    <text evidence="2 6">Belongs to the pecanex family.</text>
</comment>
<dbReference type="GO" id="GO:0016020">
    <property type="term" value="C:membrane"/>
    <property type="evidence" value="ECO:0007669"/>
    <property type="project" value="UniProtKB-SubCell"/>
</dbReference>
<keyword evidence="10" id="KW-1185">Reference proteome</keyword>
<dbReference type="Ensembl" id="ENSENLT00000035907.1">
    <property type="protein sequence ID" value="ENSENLP00000034962.1"/>
    <property type="gene ID" value="ENSENLG00000015245.1"/>
</dbReference>
<feature type="compositionally biased region" description="Polar residues" evidence="7">
    <location>
        <begin position="357"/>
        <end position="368"/>
    </location>
</feature>
<feature type="transmembrane region" description="Helical" evidence="6">
    <location>
        <begin position="1355"/>
        <end position="1379"/>
    </location>
</feature>
<sequence length="2190" mass="241788">MGSQTLQILRQGVWASVTGGWYYDPDQNTFVNAFHLYIWLFLLCFPFTLYMALPPTMVIVGIYCGVIAAMFLLLKTVNYRLHHALDEGEVVEHQAKESQGTRGGTDGANDGGVTRREDSNGPGDPGGGIEMADFIRQETPPVDCSSRNSYIGMESNQQVSRRLCTLYKARDVGKTSDDISLTLVESSLLHYLSHSSCDTEVTTHASTQSQTFRKELRSRGLPRTSSSAGSAFPDPCLPDFALYPPPRRGLYQVERSADSLRSLSTRSSGSTESYCSGTDRDTNSTVSSFHSEQTSSTHVESLLSLSGDERVRNRGDPGSAPADSRTTSLGSVSSRCLANLPSREANKNPHANELTAKQTADAPSSATQEMVEPGRCQEEPGIRTSADGSTDVAAAEQEQVKVDVQPKSANIVHRTSSLSTGRSGRRRTGKKRASSFDASRHRDYVSLRGVAKPCSAVFTGGGEEDSSDQSELSCASSLHSTHHLSTDSSSSTTSRSCHSPEGRYRALKAKHTAASSSSTVKVVAGSEAGVRTGGKRRNSRRTPSTGSAKTHARVLSLDSGTAACLNDPSRLGAPAGPRPLTTSKSDLEAKEGEVLDAASLLGRASQLESVTRSRNSLPNQGAFTEPQDATAASLRAPGSEETVIFRRERSTFRRQAVRRRHNAGSNPTPPTSLIGSPLSLQEALNQASQPSTSQVKSQPSRTPSQVTVLSASTSLLARNGSTHLEGSQDKASTVGATSLQDDFGKTPSLYEAGGCDMSLVNFEPATRRASNNIWDTDSHLSSSTSVRFYPHDLISLPQIRLNRLLTIDPELLEQQDGDLSPELQDAPLAQEDPVATSAASKARQYYRLWLLPYMWVGLHFDRLTLLALFDRNREVLENVLAVVLAVLVAFLGSVLLVNGFFTDIWVFQFCLVIASCQYSLLKVNIPVNSGHNRIIAYSRPVYFCLCCGLIWLLHYGSLRTTSSRFTLYGVALTSSLVLASARDLVIVFTLCFPIVFFVGLLPQVNTFVMYIFEQLDIHVFGGNASTSLLSALYSTLRSIVTVALLYGFCYGALKETWEPHHIPVLFSVFCGLLVAVSYHLSRQSSDPSVLISLIQSKILPNLKAKNPEDPLSEVQDPLPEKLRASVNERLQSDLIVCVVIAVLYFAIHVSTVFIALQPFLSYVLYALLGTVGLLTHYLLPQVRKQLPWYCFSHPLLKTKEYYQFEVRDAAHVMWFEKLHVWLLFVEKNVLYPLVILNELSGSARKLASPERLDIEVGALMITVAGLKLLRSSYSSPTYQYITILFTFLFFTFDYRHLSETLLLDLFLMSIIFSKLWELFYKLHFVYTYIAPWQITWGSAFHAFAQPFAVPHSAMLFVQAVVSAIFSTPLNPFLGSAIFITSYVRPVKFWERDYNTKRVDHSNTRLASQLDRNPGSDDNNLNSIFYEHLTRSLQHSLCGDLLLGRWGNFSTGDCFILASDYLNALVHLIEIGNGLVTFQLRGLEFRGTYCQQREVEAITEGVEEDEGCCCCEPGHLPHILSFNAAFSQRWLAWEVLVTKYVLEGYSITDNSAASMLQVFDLRRILTTYYVKGIIYYVIASPKLEEWLANETMKDGLRGCGERNYVDLDPTFNPNIDEDYDHRLAGISRDSFCGVYLGWIQYCNSRRANPLDSDKDSALVLLCFGLCVLGRRALGTAAHHMSSNLESFLYGLHALFKGDFRISSVRDEWIFADMELLRKVVVPGIRMSLKLHQDHFTSPDEYDEPVVLFEAISSHQQNLVIAHEGDPAWRSAVLSNAQSLLALRHVLDEGTNEYKIIMLNRRYLSFRVIKVNKECVRGLWAGQQQELVFLRNRNPERGSIQNAKQALRNMINSSCDQPIGYPIYVSPLTTSYCNSHPQLGHILGGPISIGNIRNFVVSTWHRLRKGCGAGCNSGGNIEDSDAGGLSCGSGNGTGGESQQSSVSQGGTSGPVPPYSYQPHPLGTSQSSQSVQSGLVRHSPARASVASQSSSYRYSSSRHSSLRTSTTGLEPCRRSSTSQLSLRTLPTSLQLRLGSTSDPACPSASLSSQSIPPCKRHTLVGLLGNDGLCSTVTDPLTLFEPQNVKFPCQTDIIIYIIIYKIVDVSQVLENINLSKRKELQWPDETMRLRAGRTCWRDWSPLEGMEGHVIHRWVPCSRDPANRSHIDKTILLVQVDDKLVPIIETGIIELGAEV</sequence>
<feature type="compositionally biased region" description="Polar residues" evidence="7">
    <location>
        <begin position="663"/>
        <end position="705"/>
    </location>
</feature>
<feature type="compositionally biased region" description="Gly residues" evidence="7">
    <location>
        <begin position="101"/>
        <end position="110"/>
    </location>
</feature>
<dbReference type="Proteomes" id="UP000472264">
    <property type="component" value="Chromosome 22"/>
</dbReference>
<feature type="transmembrane region" description="Helical" evidence="6">
    <location>
        <begin position="875"/>
        <end position="897"/>
    </location>
</feature>
<reference evidence="9" key="2">
    <citation type="submission" date="2025-08" db="UniProtKB">
        <authorList>
            <consortium name="Ensembl"/>
        </authorList>
    </citation>
    <scope>IDENTIFICATION</scope>
</reference>
<comment type="subcellular location">
    <subcellularLocation>
        <location evidence="1 6">Membrane</location>
        <topology evidence="1 6">Multi-pass membrane protein</topology>
    </subcellularLocation>
</comment>
<feature type="region of interest" description="Disordered" evidence="7">
    <location>
        <begin position="202"/>
        <end position="232"/>
    </location>
</feature>
<feature type="region of interest" description="Disordered" evidence="7">
    <location>
        <begin position="481"/>
        <end position="552"/>
    </location>
</feature>
<feature type="compositionally biased region" description="Polar residues" evidence="7">
    <location>
        <begin position="202"/>
        <end position="211"/>
    </location>
</feature>
<evidence type="ECO:0000256" key="7">
    <source>
        <dbReference type="SAM" id="MobiDB-lite"/>
    </source>
</evidence>
<feature type="region of interest" description="Disordered" evidence="7">
    <location>
        <begin position="565"/>
        <end position="589"/>
    </location>
</feature>
<feature type="transmembrane region" description="Helical" evidence="6">
    <location>
        <begin position="56"/>
        <end position="74"/>
    </location>
</feature>
<evidence type="ECO:0000256" key="4">
    <source>
        <dbReference type="ARBA" id="ARBA00022989"/>
    </source>
</evidence>
<proteinExistence type="inferred from homology"/>
<feature type="transmembrane region" description="Helical" evidence="6">
    <location>
        <begin position="30"/>
        <end position="50"/>
    </location>
</feature>
<feature type="compositionally biased region" description="Polar residues" evidence="7">
    <location>
        <begin position="608"/>
        <end position="622"/>
    </location>
</feature>
<feature type="transmembrane region" description="Helical" evidence="6">
    <location>
        <begin position="1060"/>
        <end position="1080"/>
    </location>
</feature>
<dbReference type="PANTHER" id="PTHR12372">
    <property type="entry name" value="PECANEX"/>
    <property type="match status" value="1"/>
</dbReference>
<dbReference type="Pfam" id="PF05041">
    <property type="entry name" value="Pecanex_C"/>
    <property type="match status" value="1"/>
</dbReference>
<feature type="transmembrane region" description="Helical" evidence="6">
    <location>
        <begin position="1162"/>
        <end position="1179"/>
    </location>
</feature>
<feature type="compositionally biased region" description="Low complexity" evidence="7">
    <location>
        <begin position="1934"/>
        <end position="1943"/>
    </location>
</feature>
<reference evidence="9" key="3">
    <citation type="submission" date="2025-09" db="UniProtKB">
        <authorList>
            <consortium name="Ensembl"/>
        </authorList>
    </citation>
    <scope>IDENTIFICATION</scope>
</reference>
<feature type="region of interest" description="Disordered" evidence="7">
    <location>
        <begin position="255"/>
        <end position="334"/>
    </location>
</feature>
<feature type="compositionally biased region" description="Low complexity" evidence="7">
    <location>
        <begin position="486"/>
        <end position="497"/>
    </location>
</feature>
<evidence type="ECO:0000313" key="10">
    <source>
        <dbReference type="Proteomes" id="UP000472264"/>
    </source>
</evidence>
<evidence type="ECO:0000256" key="3">
    <source>
        <dbReference type="ARBA" id="ARBA00022692"/>
    </source>
</evidence>
<accession>A0A665VUD3</accession>
<feature type="compositionally biased region" description="Polar residues" evidence="7">
    <location>
        <begin position="324"/>
        <end position="334"/>
    </location>
</feature>
<feature type="region of interest" description="Disordered" evidence="7">
    <location>
        <begin position="92"/>
        <end position="131"/>
    </location>
</feature>
<feature type="transmembrane region" description="Helical" evidence="6">
    <location>
        <begin position="904"/>
        <end position="920"/>
    </location>
</feature>
<feature type="compositionally biased region" description="Low complexity" evidence="7">
    <location>
        <begin position="1978"/>
        <end position="2002"/>
    </location>
</feature>
<feature type="compositionally biased region" description="Low complexity" evidence="7">
    <location>
        <begin position="512"/>
        <end position="524"/>
    </location>
</feature>
<gene>
    <name evidence="9" type="primary">pcnx1</name>
</gene>
<name>A0A665VUD3_ECHNA</name>
<dbReference type="InterPro" id="IPR007735">
    <property type="entry name" value="Pecanex_C"/>
</dbReference>
<feature type="transmembrane region" description="Helical" evidence="6">
    <location>
        <begin position="1301"/>
        <end position="1319"/>
    </location>
</feature>
<evidence type="ECO:0000256" key="1">
    <source>
        <dbReference type="ARBA" id="ARBA00004141"/>
    </source>
</evidence>
<dbReference type="InterPro" id="IPR039797">
    <property type="entry name" value="Pecanex"/>
</dbReference>
<organism evidence="9 10">
    <name type="scientific">Echeneis naucrates</name>
    <name type="common">Live sharksucker</name>
    <dbReference type="NCBI Taxonomy" id="173247"/>
    <lineage>
        <taxon>Eukaryota</taxon>
        <taxon>Metazoa</taxon>
        <taxon>Chordata</taxon>
        <taxon>Craniata</taxon>
        <taxon>Vertebrata</taxon>
        <taxon>Euteleostomi</taxon>
        <taxon>Actinopterygii</taxon>
        <taxon>Neopterygii</taxon>
        <taxon>Teleostei</taxon>
        <taxon>Neoteleostei</taxon>
        <taxon>Acanthomorphata</taxon>
        <taxon>Carangaria</taxon>
        <taxon>Carangiformes</taxon>
        <taxon>Echeneidae</taxon>
        <taxon>Echeneis</taxon>
    </lineage>
</organism>
<feature type="transmembrane region" description="Helical" evidence="6">
    <location>
        <begin position="965"/>
        <end position="981"/>
    </location>
</feature>
<feature type="transmembrane region" description="Helical" evidence="6">
    <location>
        <begin position="940"/>
        <end position="958"/>
    </location>
</feature>